<organism evidence="2 3">
    <name type="scientific">Pseudomonas syringae</name>
    <dbReference type="NCBI Taxonomy" id="317"/>
    <lineage>
        <taxon>Bacteria</taxon>
        <taxon>Pseudomonadati</taxon>
        <taxon>Pseudomonadota</taxon>
        <taxon>Gammaproteobacteria</taxon>
        <taxon>Pseudomonadales</taxon>
        <taxon>Pseudomonadaceae</taxon>
        <taxon>Pseudomonas</taxon>
    </lineage>
</organism>
<protein>
    <submittedName>
        <fullName evidence="2">Uncharacterized protein</fullName>
    </submittedName>
</protein>
<name>A0AB37ZR13_PSESX</name>
<accession>A0AB37ZR13</accession>
<feature type="region of interest" description="Disordered" evidence="1">
    <location>
        <begin position="63"/>
        <end position="94"/>
    </location>
</feature>
<proteinExistence type="predicted"/>
<evidence type="ECO:0000313" key="2">
    <source>
        <dbReference type="EMBL" id="SDN56149.1"/>
    </source>
</evidence>
<sequence length="173" mass="19128">MVLFRTRLIPHTQALTLSSRTRQPRHPSLLALQPGHLSFLTLRVGMPCVKLCVTIDTALRTQERTQSVQKGMPTLEHGHDGALQNASHPSHSSPDPIVPYAPAKTPIAPRTPSRTPIVPHAPRGNAVRDALRHNRYIATHSREDAERPERHAHAGAWARWCSSGRVSSLTLKP</sequence>
<comment type="caution">
    <text evidence="2">The sequence shown here is derived from an EMBL/GenBank/DDBJ whole genome shotgun (WGS) entry which is preliminary data.</text>
</comment>
<dbReference type="AlphaFoldDB" id="A0AB37ZR13"/>
<evidence type="ECO:0000256" key="1">
    <source>
        <dbReference type="SAM" id="MobiDB-lite"/>
    </source>
</evidence>
<gene>
    <name evidence="2" type="ORF">SAMN05444505_108455</name>
</gene>
<dbReference type="Proteomes" id="UP000183853">
    <property type="component" value="Unassembled WGS sequence"/>
</dbReference>
<evidence type="ECO:0000313" key="3">
    <source>
        <dbReference type="Proteomes" id="UP000183853"/>
    </source>
</evidence>
<feature type="compositionally biased region" description="Polar residues" evidence="1">
    <location>
        <begin position="84"/>
        <end position="93"/>
    </location>
</feature>
<reference evidence="2 3" key="1">
    <citation type="submission" date="2016-10" db="EMBL/GenBank/DDBJ databases">
        <authorList>
            <person name="Varghese N."/>
            <person name="Submissions S."/>
        </authorList>
    </citation>
    <scope>NUCLEOTIDE SEQUENCE [LARGE SCALE GENOMIC DNA]</scope>
    <source>
        <strain evidence="2 3">BS2122</strain>
    </source>
</reference>
<dbReference type="EMBL" id="FNHM01000008">
    <property type="protein sequence ID" value="SDN56149.1"/>
    <property type="molecule type" value="Genomic_DNA"/>
</dbReference>